<dbReference type="SUPFAM" id="SSF52540">
    <property type="entry name" value="P-loop containing nucleoside triphosphate hydrolases"/>
    <property type="match status" value="1"/>
</dbReference>
<dbReference type="InterPro" id="IPR001977">
    <property type="entry name" value="Depp_CoAkinase"/>
</dbReference>
<dbReference type="GO" id="GO:0005737">
    <property type="term" value="C:cytoplasm"/>
    <property type="evidence" value="ECO:0007669"/>
    <property type="project" value="UniProtKB-SubCell"/>
</dbReference>
<keyword evidence="5" id="KW-0963">Cytoplasm</keyword>
<gene>
    <name evidence="5 7" type="primary">coaE</name>
    <name evidence="7" type="ORF">ONB71_00755</name>
</gene>
<evidence type="ECO:0000256" key="3">
    <source>
        <dbReference type="ARBA" id="ARBA00022840"/>
    </source>
</evidence>
<comment type="function">
    <text evidence="5">Catalyzes the phosphorylation of the 3'-hydroxyl group of dephosphocoenzyme A to form coenzyme A.</text>
</comment>
<organism evidence="7 8">
    <name type="scientific">Candidatus Purcelliella pentastirinorum</name>
    <dbReference type="NCBI Taxonomy" id="472834"/>
    <lineage>
        <taxon>Bacteria</taxon>
        <taxon>Pseudomonadati</taxon>
        <taxon>Pseudomonadota</taxon>
        <taxon>Gammaproteobacteria</taxon>
        <taxon>Enterobacterales</taxon>
        <taxon>Enterobacteriaceae</taxon>
        <taxon>Candidatus Purcelliella</taxon>
    </lineage>
</organism>
<dbReference type="RefSeq" id="WP_274360682.1">
    <property type="nucleotide sequence ID" value="NZ_CP110496.1"/>
</dbReference>
<dbReference type="InterPro" id="IPR027417">
    <property type="entry name" value="P-loop_NTPase"/>
</dbReference>
<comment type="subcellular location">
    <subcellularLocation>
        <location evidence="5">Cytoplasm</location>
    </subcellularLocation>
</comment>
<dbReference type="GO" id="GO:0005524">
    <property type="term" value="F:ATP binding"/>
    <property type="evidence" value="ECO:0007669"/>
    <property type="project" value="UniProtKB-UniRule"/>
</dbReference>
<comment type="catalytic activity">
    <reaction evidence="5">
        <text>3'-dephospho-CoA + ATP = ADP + CoA + H(+)</text>
        <dbReference type="Rhea" id="RHEA:18245"/>
        <dbReference type="ChEBI" id="CHEBI:15378"/>
        <dbReference type="ChEBI" id="CHEBI:30616"/>
        <dbReference type="ChEBI" id="CHEBI:57287"/>
        <dbReference type="ChEBI" id="CHEBI:57328"/>
        <dbReference type="ChEBI" id="CHEBI:456216"/>
        <dbReference type="EC" id="2.7.1.24"/>
    </reaction>
</comment>
<dbReference type="AlphaFoldDB" id="A0AAX3N884"/>
<sequence>MNYIVTLTGGIGCGKTTATNIFKKLKIDIIDSDEICKKITKPGKPALKTIISKFGTYYLTKEGLLNKKKIKEKIFKNPKCRIWLNNFLHPMIHKEAKKQILKSKSLWCLWIIPLLLNTNIKKNTNRILVIDVSENIQIKRTMLRDNNNYYQTKNIISTQDDRNKRLNLADDIIKNEGSIKKLKKKY</sequence>
<accession>A0AAX3N884</accession>
<evidence type="ECO:0000313" key="8">
    <source>
        <dbReference type="Proteomes" id="UP001214992"/>
    </source>
</evidence>
<reference evidence="7" key="1">
    <citation type="submission" date="2022-11" db="EMBL/GenBank/DDBJ databases">
        <title>Genomic comparisons reveal selection pressure and functional variation between nutritional endosymbionts of cave-adapted and epigean Hawaiian planthoppers.</title>
        <authorList>
            <person name="Gossett J.M."/>
            <person name="Porter M.L."/>
            <person name="Vasquez Y."/>
            <person name="Bennett G.M."/>
            <person name="Chong R.A."/>
        </authorList>
    </citation>
    <scope>NUCLEOTIDE SEQUENCE</scope>
    <source>
        <strain evidence="7">OPOL2</strain>
    </source>
</reference>
<dbReference type="GO" id="GO:0015937">
    <property type="term" value="P:coenzyme A biosynthetic process"/>
    <property type="evidence" value="ECO:0007669"/>
    <property type="project" value="UniProtKB-UniRule"/>
</dbReference>
<dbReference type="Proteomes" id="UP001214992">
    <property type="component" value="Chromosome"/>
</dbReference>
<dbReference type="Gene3D" id="3.40.50.300">
    <property type="entry name" value="P-loop containing nucleotide triphosphate hydrolases"/>
    <property type="match status" value="1"/>
</dbReference>
<keyword evidence="3 5" id="KW-0067">ATP-binding</keyword>
<dbReference type="PROSITE" id="PS51219">
    <property type="entry name" value="DPCK"/>
    <property type="match status" value="1"/>
</dbReference>
<dbReference type="HAMAP" id="MF_00376">
    <property type="entry name" value="Dephospho_CoA_kinase"/>
    <property type="match status" value="1"/>
</dbReference>
<keyword evidence="4 5" id="KW-0173">Coenzyme A biosynthesis</keyword>
<evidence type="ECO:0000256" key="4">
    <source>
        <dbReference type="ARBA" id="ARBA00022993"/>
    </source>
</evidence>
<keyword evidence="5 7" id="KW-0418">Kinase</keyword>
<evidence type="ECO:0000256" key="6">
    <source>
        <dbReference type="NCBIfam" id="TIGR00152"/>
    </source>
</evidence>
<dbReference type="EC" id="2.7.1.24" evidence="5 6"/>
<comment type="pathway">
    <text evidence="5">Cofactor biosynthesis; coenzyme A biosynthesis; CoA from (R)-pantothenate: step 5/5.</text>
</comment>
<evidence type="ECO:0000256" key="5">
    <source>
        <dbReference type="HAMAP-Rule" id="MF_00376"/>
    </source>
</evidence>
<keyword evidence="5 7" id="KW-0808">Transferase</keyword>
<dbReference type="CDD" id="cd02022">
    <property type="entry name" value="DPCK"/>
    <property type="match status" value="1"/>
</dbReference>
<evidence type="ECO:0000313" key="7">
    <source>
        <dbReference type="EMBL" id="WDI78656.1"/>
    </source>
</evidence>
<evidence type="ECO:0000256" key="2">
    <source>
        <dbReference type="ARBA" id="ARBA00022741"/>
    </source>
</evidence>
<keyword evidence="2 5" id="KW-0547">Nucleotide-binding</keyword>
<dbReference type="PANTHER" id="PTHR10695">
    <property type="entry name" value="DEPHOSPHO-COA KINASE-RELATED"/>
    <property type="match status" value="1"/>
</dbReference>
<comment type="similarity">
    <text evidence="1 5">Belongs to the CoaE family.</text>
</comment>
<proteinExistence type="inferred from homology"/>
<dbReference type="GO" id="GO:0004140">
    <property type="term" value="F:dephospho-CoA kinase activity"/>
    <property type="evidence" value="ECO:0007669"/>
    <property type="project" value="UniProtKB-UniRule"/>
</dbReference>
<feature type="binding site" evidence="5">
    <location>
        <begin position="12"/>
        <end position="17"/>
    </location>
    <ligand>
        <name>ATP</name>
        <dbReference type="ChEBI" id="CHEBI:30616"/>
    </ligand>
</feature>
<name>A0AAX3N884_9ENTR</name>
<dbReference type="NCBIfam" id="TIGR00152">
    <property type="entry name" value="dephospho-CoA kinase"/>
    <property type="match status" value="1"/>
</dbReference>
<dbReference type="PANTHER" id="PTHR10695:SF46">
    <property type="entry name" value="BIFUNCTIONAL COENZYME A SYNTHASE-RELATED"/>
    <property type="match status" value="1"/>
</dbReference>
<protein>
    <recommendedName>
        <fullName evidence="5 6">Dephospho-CoA kinase</fullName>
        <ecNumber evidence="5 6">2.7.1.24</ecNumber>
    </recommendedName>
    <alternativeName>
        <fullName evidence="5">Dephosphocoenzyme A kinase</fullName>
    </alternativeName>
</protein>
<evidence type="ECO:0000256" key="1">
    <source>
        <dbReference type="ARBA" id="ARBA00009018"/>
    </source>
</evidence>
<dbReference type="Pfam" id="PF01121">
    <property type="entry name" value="CoaE"/>
    <property type="match status" value="1"/>
</dbReference>
<dbReference type="EMBL" id="CP110496">
    <property type="protein sequence ID" value="WDI78656.1"/>
    <property type="molecule type" value="Genomic_DNA"/>
</dbReference>